<evidence type="ECO:0000259" key="11">
    <source>
        <dbReference type="Pfam" id="PF07685"/>
    </source>
</evidence>
<dbReference type="OrthoDB" id="9764035at2"/>
<dbReference type="GO" id="GO:0009236">
    <property type="term" value="P:cobalamin biosynthetic process"/>
    <property type="evidence" value="ECO:0007669"/>
    <property type="project" value="UniProtKB-KW"/>
</dbReference>
<dbReference type="SUPFAM" id="SSF52317">
    <property type="entry name" value="Class I glutamine amidotransferase-like"/>
    <property type="match status" value="1"/>
</dbReference>
<proteinExistence type="inferred from homology"/>
<keyword evidence="7" id="KW-0067">ATP-binding</keyword>
<keyword evidence="9" id="KW-0315">Glutamine amidotransferase</keyword>
<dbReference type="GO" id="GO:0042242">
    <property type="term" value="F:cobyrinic acid a,c-diamide synthase activity"/>
    <property type="evidence" value="ECO:0007669"/>
    <property type="project" value="InterPro"/>
</dbReference>
<feature type="domain" description="CobQ/CobB/MinD/ParA nucleotide binding" evidence="10">
    <location>
        <begin position="6"/>
        <end position="184"/>
    </location>
</feature>
<reference evidence="12 14" key="1">
    <citation type="submission" date="2018-02" db="EMBL/GenBank/DDBJ databases">
        <title>Reclassifiation of [Polyangium] brachysporum DSM 7029 as Guopingzhaonella breviflexa gen. nov., sp. nov., a member of the family Comamonadaceae.</title>
        <authorList>
            <person name="Tang B."/>
        </authorList>
    </citation>
    <scope>NUCLEOTIDE SEQUENCE [LARGE SCALE GENOMIC DNA]</scope>
    <source>
        <strain evidence="12 14">DSM 15344</strain>
    </source>
</reference>
<dbReference type="SUPFAM" id="SSF52540">
    <property type="entry name" value="P-loop containing nucleoside triphosphate hydrolases"/>
    <property type="match status" value="1"/>
</dbReference>
<dbReference type="InterPro" id="IPR011698">
    <property type="entry name" value="GATase_3"/>
</dbReference>
<evidence type="ECO:0000256" key="7">
    <source>
        <dbReference type="ARBA" id="ARBA00022840"/>
    </source>
</evidence>
<keyword evidence="5" id="KW-0436">Ligase</keyword>
<organism evidence="12 14">
    <name type="scientific">Caldimonas thermodepolymerans</name>
    <dbReference type="NCBI Taxonomy" id="215580"/>
    <lineage>
        <taxon>Bacteria</taxon>
        <taxon>Pseudomonadati</taxon>
        <taxon>Pseudomonadota</taxon>
        <taxon>Betaproteobacteria</taxon>
        <taxon>Burkholderiales</taxon>
        <taxon>Sphaerotilaceae</taxon>
        <taxon>Caldimonas</taxon>
    </lineage>
</organism>
<keyword evidence="6" id="KW-0547">Nucleotide-binding</keyword>
<dbReference type="RefSeq" id="WP_104356645.1">
    <property type="nucleotide sequence ID" value="NZ_CP064338.1"/>
</dbReference>
<evidence type="ECO:0000256" key="2">
    <source>
        <dbReference type="ARBA" id="ARBA00004953"/>
    </source>
</evidence>
<name>A0A2S5T6D0_9BURK</name>
<dbReference type="InterPro" id="IPR004484">
    <property type="entry name" value="CbiA/CobB_synth"/>
</dbReference>
<keyword evidence="14" id="KW-1185">Reference proteome</keyword>
<keyword evidence="8" id="KW-0460">Magnesium</keyword>
<dbReference type="Gene3D" id="3.40.50.300">
    <property type="entry name" value="P-loop containing nucleotide triphosphate hydrolases"/>
    <property type="match status" value="1"/>
</dbReference>
<protein>
    <submittedName>
        <fullName evidence="12">Cobyrinate a,c-diamide synthase</fullName>
    </submittedName>
    <submittedName>
        <fullName evidence="13">Cobyrinic acid a,c-diamide synthase</fullName>
    </submittedName>
</protein>
<evidence type="ECO:0000259" key="10">
    <source>
        <dbReference type="Pfam" id="PF01656"/>
    </source>
</evidence>
<comment type="cofactor">
    <cofactor evidence="1">
        <name>Mg(2+)</name>
        <dbReference type="ChEBI" id="CHEBI:18420"/>
    </cofactor>
</comment>
<dbReference type="AlphaFoldDB" id="A0A2S5T6D0"/>
<evidence type="ECO:0000256" key="4">
    <source>
        <dbReference type="ARBA" id="ARBA00022573"/>
    </source>
</evidence>
<dbReference type="Proteomes" id="UP000239406">
    <property type="component" value="Unassembled WGS sequence"/>
</dbReference>
<dbReference type="EMBL" id="PSNY01000005">
    <property type="protein sequence ID" value="PPE70555.1"/>
    <property type="molecule type" value="Genomic_DNA"/>
</dbReference>
<evidence type="ECO:0000313" key="12">
    <source>
        <dbReference type="EMBL" id="PPE70555.1"/>
    </source>
</evidence>
<dbReference type="NCBIfam" id="NF002204">
    <property type="entry name" value="PRK01077.1"/>
    <property type="match status" value="1"/>
</dbReference>
<dbReference type="PANTHER" id="PTHR43873">
    <property type="entry name" value="COBYRINATE A,C-DIAMIDE SYNTHASE"/>
    <property type="match status" value="1"/>
</dbReference>
<sequence>MARALLIAAVASGQGKTSFTCALAHRLRRQGRRVRAFKVGPDFIDPCHLAAVTGAPVHNLDLWMVGEARCAQWLADAARQADWLLVEGAMGLFDGSPSAADLAARLALPVLAVIDAGAMAETFGALACGLRAYGAPRRLAWAGVAANRVAGEAHARMLRDSLPPGMPWLGHLDDGVPRLPERHLGLVEAHEMQARLPASWQALDAALHLDLAALQRLPAWHRPASLAPPSAPPPLLRGRTVAVARDTAFSFCYAANLDLLCDLGATVTTFSPLADEAVPPGADALYLPGGYPELHAATLARSTRFMTSLRDWHAAGRPLLAECGGMMVCARTLRDLEGRDHAMAGLLDATAEMGTRLAGIGLHAWDTPHGELRGHVFHYGQLHAHATLVPAARTRPQHHGRPEAVYRERGLTASFFHACFASNPEATAALFGA</sequence>
<dbReference type="InterPro" id="IPR027417">
    <property type="entry name" value="P-loop_NTPase"/>
</dbReference>
<dbReference type="Pfam" id="PF07685">
    <property type="entry name" value="GATase_3"/>
    <property type="match status" value="1"/>
</dbReference>
<keyword evidence="4" id="KW-0169">Cobalamin biosynthesis</keyword>
<evidence type="ECO:0000256" key="8">
    <source>
        <dbReference type="ARBA" id="ARBA00022842"/>
    </source>
</evidence>
<dbReference type="GO" id="GO:0005524">
    <property type="term" value="F:ATP binding"/>
    <property type="evidence" value="ECO:0007669"/>
    <property type="project" value="UniProtKB-KW"/>
</dbReference>
<dbReference type="Gene3D" id="3.40.50.880">
    <property type="match status" value="1"/>
</dbReference>
<evidence type="ECO:0000256" key="1">
    <source>
        <dbReference type="ARBA" id="ARBA00001946"/>
    </source>
</evidence>
<evidence type="ECO:0000313" key="15">
    <source>
        <dbReference type="Proteomes" id="UP000294772"/>
    </source>
</evidence>
<evidence type="ECO:0000256" key="3">
    <source>
        <dbReference type="ARBA" id="ARBA00006205"/>
    </source>
</evidence>
<gene>
    <name evidence="12" type="ORF">C1702_05255</name>
    <name evidence="13" type="ORF">EV676_101687</name>
</gene>
<evidence type="ECO:0000313" key="14">
    <source>
        <dbReference type="Proteomes" id="UP000239406"/>
    </source>
</evidence>
<feature type="domain" description="CobB/CobQ-like glutamine amidotransferase" evidence="11">
    <location>
        <begin position="240"/>
        <end position="423"/>
    </location>
</feature>
<evidence type="ECO:0000256" key="5">
    <source>
        <dbReference type="ARBA" id="ARBA00022598"/>
    </source>
</evidence>
<comment type="caution">
    <text evidence="12">The sequence shown here is derived from an EMBL/GenBank/DDBJ whole genome shotgun (WGS) entry which is preliminary data.</text>
</comment>
<dbReference type="PANTHER" id="PTHR43873:SF1">
    <property type="entry name" value="COBYRINATE A,C-DIAMIDE SYNTHASE"/>
    <property type="match status" value="1"/>
</dbReference>
<dbReference type="PROSITE" id="PS51274">
    <property type="entry name" value="GATASE_COBBQ"/>
    <property type="match status" value="1"/>
</dbReference>
<dbReference type="EMBL" id="SLXF01000001">
    <property type="protein sequence ID" value="TCP10101.1"/>
    <property type="molecule type" value="Genomic_DNA"/>
</dbReference>
<comment type="similarity">
    <text evidence="3">Belongs to the CobB/CobQ family. CobQ subfamily.</text>
</comment>
<dbReference type="InterPro" id="IPR029062">
    <property type="entry name" value="Class_I_gatase-like"/>
</dbReference>
<evidence type="ECO:0000256" key="6">
    <source>
        <dbReference type="ARBA" id="ARBA00022741"/>
    </source>
</evidence>
<dbReference type="Proteomes" id="UP000294772">
    <property type="component" value="Unassembled WGS sequence"/>
</dbReference>
<evidence type="ECO:0000256" key="9">
    <source>
        <dbReference type="ARBA" id="ARBA00022962"/>
    </source>
</evidence>
<evidence type="ECO:0000313" key="13">
    <source>
        <dbReference type="EMBL" id="TCP10101.1"/>
    </source>
</evidence>
<dbReference type="InterPro" id="IPR002586">
    <property type="entry name" value="CobQ/CobB/MinD/ParA_Nub-bd_dom"/>
</dbReference>
<reference evidence="13 15" key="2">
    <citation type="submission" date="2019-03" db="EMBL/GenBank/DDBJ databases">
        <title>Genomic Encyclopedia of Type Strains, Phase IV (KMG-IV): sequencing the most valuable type-strain genomes for metagenomic binning, comparative biology and taxonomic classification.</title>
        <authorList>
            <person name="Goeker M."/>
        </authorList>
    </citation>
    <scope>NUCLEOTIDE SEQUENCE [LARGE SCALE GENOMIC DNA]</scope>
    <source>
        <strain evidence="13 15">DSM 15264</strain>
    </source>
</reference>
<comment type="pathway">
    <text evidence="2">Cofactor biosynthesis; adenosylcobalamin biosynthesis.</text>
</comment>
<accession>A0A2S5T6D0</accession>
<dbReference type="Pfam" id="PF01656">
    <property type="entry name" value="CbiA"/>
    <property type="match status" value="1"/>
</dbReference>